<dbReference type="InterPro" id="IPR019734">
    <property type="entry name" value="TPR_rpt"/>
</dbReference>
<keyword evidence="7" id="KW-1185">Reference proteome</keyword>
<evidence type="ECO:0000313" key="7">
    <source>
        <dbReference type="Proteomes" id="UP000562254"/>
    </source>
</evidence>
<feature type="repeat" description="TPR" evidence="3">
    <location>
        <begin position="242"/>
        <end position="275"/>
    </location>
</feature>
<evidence type="ECO:0000259" key="5">
    <source>
        <dbReference type="PROSITE" id="PS50975"/>
    </source>
</evidence>
<reference evidence="6 7" key="1">
    <citation type="submission" date="2020-08" db="EMBL/GenBank/DDBJ databases">
        <title>Genomic Encyclopedia of Type Strains, Phase IV (KMG-IV): sequencing the most valuable type-strain genomes for metagenomic binning, comparative biology and taxonomic classification.</title>
        <authorList>
            <person name="Goeker M."/>
        </authorList>
    </citation>
    <scope>NUCLEOTIDE SEQUENCE [LARGE SCALE GENOMIC DNA]</scope>
    <source>
        <strain evidence="6 7">DSM 25895</strain>
    </source>
</reference>
<evidence type="ECO:0000313" key="6">
    <source>
        <dbReference type="EMBL" id="MBB5688300.1"/>
    </source>
</evidence>
<evidence type="ECO:0000256" key="2">
    <source>
        <dbReference type="ARBA" id="ARBA00022803"/>
    </source>
</evidence>
<dbReference type="PANTHER" id="PTHR45586">
    <property type="entry name" value="TPR REPEAT-CONTAINING PROTEIN PA4667"/>
    <property type="match status" value="1"/>
</dbReference>
<dbReference type="SUPFAM" id="SSF56059">
    <property type="entry name" value="Glutathione synthetase ATP-binding domain-like"/>
    <property type="match status" value="1"/>
</dbReference>
<dbReference type="Pfam" id="PF14559">
    <property type="entry name" value="TPR_19"/>
    <property type="match status" value="1"/>
</dbReference>
<dbReference type="InterPro" id="IPR011990">
    <property type="entry name" value="TPR-like_helical_dom_sf"/>
</dbReference>
<feature type="domain" description="ATP-grasp" evidence="5">
    <location>
        <begin position="462"/>
        <end position="665"/>
    </location>
</feature>
<dbReference type="PROSITE" id="PS50005">
    <property type="entry name" value="TPR"/>
    <property type="match status" value="2"/>
</dbReference>
<dbReference type="PANTHER" id="PTHR45586:SF1">
    <property type="entry name" value="LIPOPOLYSACCHARIDE ASSEMBLY PROTEIN B"/>
    <property type="match status" value="1"/>
</dbReference>
<dbReference type="Proteomes" id="UP000562254">
    <property type="component" value="Unassembled WGS sequence"/>
</dbReference>
<proteinExistence type="predicted"/>
<name>A0A840XNH9_9PROT</name>
<dbReference type="EMBL" id="JACIJE010000001">
    <property type="protein sequence ID" value="MBB5688300.1"/>
    <property type="molecule type" value="Genomic_DNA"/>
</dbReference>
<dbReference type="GO" id="GO:0046872">
    <property type="term" value="F:metal ion binding"/>
    <property type="evidence" value="ECO:0007669"/>
    <property type="project" value="InterPro"/>
</dbReference>
<dbReference type="InterPro" id="IPR011761">
    <property type="entry name" value="ATP-grasp"/>
</dbReference>
<dbReference type="InterPro" id="IPR051012">
    <property type="entry name" value="CellSynth/LPSAsmb/PSIAsmb"/>
</dbReference>
<gene>
    <name evidence="6" type="ORF">FHS88_000410</name>
</gene>
<dbReference type="AlphaFoldDB" id="A0A840XNH9"/>
<dbReference type="RefSeq" id="WP_184480783.1">
    <property type="nucleotide sequence ID" value="NZ_JACIJE010000001.1"/>
</dbReference>
<dbReference type="PROSITE" id="PS50975">
    <property type="entry name" value="ATP_GRASP"/>
    <property type="match status" value="1"/>
</dbReference>
<organism evidence="6 7">
    <name type="scientific">Neoroseomonas alkaliterrae</name>
    <dbReference type="NCBI Taxonomy" id="1452450"/>
    <lineage>
        <taxon>Bacteria</taxon>
        <taxon>Pseudomonadati</taxon>
        <taxon>Pseudomonadota</taxon>
        <taxon>Alphaproteobacteria</taxon>
        <taxon>Acetobacterales</taxon>
        <taxon>Acetobacteraceae</taxon>
        <taxon>Neoroseomonas</taxon>
    </lineage>
</organism>
<sequence>MNTPADHLRAVDAAFRAGRPAEAETAARAALAAAPDDPAVQHMGGMALLRLGRVADALRPLGRAAAREDAPLAWITALGNAQMMAGRAEEAEASFRRGLAREPQNAVLLLNLGILLTGRGAFAEAERALEASLAARPGHPGALLALGNARSQAGDALGAVVAWREAIAARPDFAEAHANLGGALAELGQAAEAEAALRRALSLNPALVLARHRLGDLLLGLGRTEEAEAALRQVVAQEPKAAGAWNSLGLVLRARGQLKEAITAFRSAIAAEPGLAEAQANLALLLAWLGDDKAASAAAARAVALAPADERARMASAVAAAARGDLAAARADSREAVRLRPFVHIPARGAAEATVLVLQALGEGHFAPAPGGVKLPEGHNNAVEHLDPARFARVELFVDALEQDPDLLDRLPRCDVIYNAITEPDGMRSSLALAERAVARLGLPVINPPGRIGQAARDLAPALFEGIEGLVVPRVLRVPAAADTAAAVREAMAAAGLGFPVIARPAGTHTGQGMTLLRDPAGLAALPAQTEIFVTEYVEFRDPDGVWRKTRLLCIGGRVLPEHWAAADDWNIHHRNSRAYMAQHPEEQAREQDYLDNFQQRFGLARLIAVGEMTDRLGLDFFGIDAALLPGDRLLVFEANPSMRAMFAEAREGFEYLLPRIGRISEAFCDLVLQKAKRG</sequence>
<dbReference type="SUPFAM" id="SSF48452">
    <property type="entry name" value="TPR-like"/>
    <property type="match status" value="2"/>
</dbReference>
<comment type="caution">
    <text evidence="6">The sequence shown here is derived from an EMBL/GenBank/DDBJ whole genome shotgun (WGS) entry which is preliminary data.</text>
</comment>
<dbReference type="Pfam" id="PF13432">
    <property type="entry name" value="TPR_16"/>
    <property type="match status" value="3"/>
</dbReference>
<accession>A0A840XNH9</accession>
<dbReference type="Gene3D" id="1.25.40.10">
    <property type="entry name" value="Tetratricopeptide repeat domain"/>
    <property type="match status" value="3"/>
</dbReference>
<keyword evidence="1" id="KW-0677">Repeat</keyword>
<dbReference type="SMART" id="SM00028">
    <property type="entry name" value="TPR"/>
    <property type="match status" value="8"/>
</dbReference>
<keyword evidence="4" id="KW-0067">ATP-binding</keyword>
<protein>
    <submittedName>
        <fullName evidence="6">Tetratricopeptide (TPR) repeat protein</fullName>
    </submittedName>
</protein>
<keyword evidence="4" id="KW-0547">Nucleotide-binding</keyword>
<evidence type="ECO:0000256" key="4">
    <source>
        <dbReference type="PROSITE-ProRule" id="PRU00409"/>
    </source>
</evidence>
<dbReference type="GO" id="GO:0005524">
    <property type="term" value="F:ATP binding"/>
    <property type="evidence" value="ECO:0007669"/>
    <property type="project" value="UniProtKB-UniRule"/>
</dbReference>
<evidence type="ECO:0000256" key="3">
    <source>
        <dbReference type="PROSITE-ProRule" id="PRU00339"/>
    </source>
</evidence>
<feature type="repeat" description="TPR" evidence="3">
    <location>
        <begin position="174"/>
        <end position="207"/>
    </location>
</feature>
<evidence type="ECO:0000256" key="1">
    <source>
        <dbReference type="ARBA" id="ARBA00022737"/>
    </source>
</evidence>
<keyword evidence="2 3" id="KW-0802">TPR repeat</keyword>